<evidence type="ECO:0000313" key="2">
    <source>
        <dbReference type="EMBL" id="GIH07560.1"/>
    </source>
</evidence>
<feature type="chain" id="PRO_5035144617" description="Peptidase inhibitor family I36" evidence="1">
    <location>
        <begin position="30"/>
        <end position="149"/>
    </location>
</feature>
<keyword evidence="3" id="KW-1185">Reference proteome</keyword>
<accession>A0A8J3QBI4</accession>
<proteinExistence type="predicted"/>
<comment type="caution">
    <text evidence="2">The sequence shown here is derived from an EMBL/GenBank/DDBJ whole genome shotgun (WGS) entry which is preliminary data.</text>
</comment>
<sequence length="149" mass="15998">MRRQSVLASITSAVAFISVALLPAAPAQAATVDANCGFQNGHCIYWGQSYNGSHSNISGDVSNYPVSGSTSFTYKSSGTGQGQRIGNNNGSNRNYELFCRIRIWYNANYAGPNLVLAQYGEPGWERAGSQLGVLLNNIRSSDTEICYGD</sequence>
<feature type="signal peptide" evidence="1">
    <location>
        <begin position="1"/>
        <end position="29"/>
    </location>
</feature>
<dbReference type="RefSeq" id="WP_203911344.1">
    <property type="nucleotide sequence ID" value="NZ_BONY01000037.1"/>
</dbReference>
<protein>
    <recommendedName>
        <fullName evidence="4">Peptidase inhibitor family I36</fullName>
    </recommendedName>
</protein>
<keyword evidence="1" id="KW-0732">Signal</keyword>
<evidence type="ECO:0000313" key="3">
    <source>
        <dbReference type="Proteomes" id="UP000612899"/>
    </source>
</evidence>
<evidence type="ECO:0000256" key="1">
    <source>
        <dbReference type="SAM" id="SignalP"/>
    </source>
</evidence>
<dbReference type="EMBL" id="BONY01000037">
    <property type="protein sequence ID" value="GIH07560.1"/>
    <property type="molecule type" value="Genomic_DNA"/>
</dbReference>
<dbReference type="AlphaFoldDB" id="A0A8J3QBI4"/>
<gene>
    <name evidence="2" type="ORF">Rhe02_56270</name>
</gene>
<dbReference type="Proteomes" id="UP000612899">
    <property type="component" value="Unassembled WGS sequence"/>
</dbReference>
<organism evidence="2 3">
    <name type="scientific">Rhizocola hellebori</name>
    <dbReference type="NCBI Taxonomy" id="1392758"/>
    <lineage>
        <taxon>Bacteria</taxon>
        <taxon>Bacillati</taxon>
        <taxon>Actinomycetota</taxon>
        <taxon>Actinomycetes</taxon>
        <taxon>Micromonosporales</taxon>
        <taxon>Micromonosporaceae</taxon>
        <taxon>Rhizocola</taxon>
    </lineage>
</organism>
<name>A0A8J3QBI4_9ACTN</name>
<evidence type="ECO:0008006" key="4">
    <source>
        <dbReference type="Google" id="ProtNLM"/>
    </source>
</evidence>
<reference evidence="2" key="1">
    <citation type="submission" date="2021-01" db="EMBL/GenBank/DDBJ databases">
        <title>Whole genome shotgun sequence of Rhizocola hellebori NBRC 109834.</title>
        <authorList>
            <person name="Komaki H."/>
            <person name="Tamura T."/>
        </authorList>
    </citation>
    <scope>NUCLEOTIDE SEQUENCE</scope>
    <source>
        <strain evidence="2">NBRC 109834</strain>
    </source>
</reference>